<sequence length="223" mass="25616">MQFDDIHTSWLDQQRAERSGEALRKLNEDHAYAEELFARTVWLPAVGTFDHLHAEFEVPHARNSAYYLDFAYIRPPYLLDWEVDDFSPHAKNVTRRNFDYGLDRQNYLTFAGWQVYRLSLDAIRERPLQCQQLVLQVLGKLYGGTAAQEGIPSLTLKQREVLRLALRLQRPFTPQEVCAQLGIRGQHARALMHGMVSAGLLSAHSGAQRIRSYSLGPKAPKWI</sequence>
<accession>A0ABW0M1M5</accession>
<evidence type="ECO:0000313" key="2">
    <source>
        <dbReference type="Proteomes" id="UP001596105"/>
    </source>
</evidence>
<dbReference type="GO" id="GO:0003677">
    <property type="term" value="F:DNA binding"/>
    <property type="evidence" value="ECO:0007669"/>
    <property type="project" value="UniProtKB-KW"/>
</dbReference>
<keyword evidence="1" id="KW-0238">DNA-binding</keyword>
<gene>
    <name evidence="1" type="ORF">ACFPPD_19170</name>
</gene>
<keyword evidence="2" id="KW-1185">Reference proteome</keyword>
<proteinExistence type="predicted"/>
<name>A0ABW0M1M5_9BACL</name>
<comment type="caution">
    <text evidence="1">The sequence shown here is derived from an EMBL/GenBank/DDBJ whole genome shotgun (WGS) entry which is preliminary data.</text>
</comment>
<organism evidence="1 2">
    <name type="scientific">Cohnella suwonensis</name>
    <dbReference type="NCBI Taxonomy" id="696072"/>
    <lineage>
        <taxon>Bacteria</taxon>
        <taxon>Bacillati</taxon>
        <taxon>Bacillota</taxon>
        <taxon>Bacilli</taxon>
        <taxon>Bacillales</taxon>
        <taxon>Paenibacillaceae</taxon>
        <taxon>Cohnella</taxon>
    </lineage>
</organism>
<evidence type="ECO:0000313" key="1">
    <source>
        <dbReference type="EMBL" id="MFC5470813.1"/>
    </source>
</evidence>
<reference evidence="2" key="1">
    <citation type="journal article" date="2019" name="Int. J. Syst. Evol. Microbiol.">
        <title>The Global Catalogue of Microorganisms (GCM) 10K type strain sequencing project: providing services to taxonomists for standard genome sequencing and annotation.</title>
        <authorList>
            <consortium name="The Broad Institute Genomics Platform"/>
            <consortium name="The Broad Institute Genome Sequencing Center for Infectious Disease"/>
            <person name="Wu L."/>
            <person name="Ma J."/>
        </authorList>
    </citation>
    <scope>NUCLEOTIDE SEQUENCE [LARGE SCALE GENOMIC DNA]</scope>
    <source>
        <strain evidence="2">CCUG 57113</strain>
    </source>
</reference>
<protein>
    <submittedName>
        <fullName evidence="1">DNA-binding response regulator</fullName>
    </submittedName>
</protein>
<dbReference type="RefSeq" id="WP_209747893.1">
    <property type="nucleotide sequence ID" value="NZ_JBHSMH010000077.1"/>
</dbReference>
<dbReference type="EMBL" id="JBHSMH010000077">
    <property type="protein sequence ID" value="MFC5470813.1"/>
    <property type="molecule type" value="Genomic_DNA"/>
</dbReference>
<dbReference type="Proteomes" id="UP001596105">
    <property type="component" value="Unassembled WGS sequence"/>
</dbReference>